<dbReference type="PANTHER" id="PTHR21198:SF7">
    <property type="entry name" value="ASPARTATE-GLUTAMATE RACEMASE FAMILY"/>
    <property type="match status" value="1"/>
</dbReference>
<dbReference type="InterPro" id="IPR001920">
    <property type="entry name" value="Asp/Glu_race"/>
</dbReference>
<dbReference type="Gene3D" id="3.40.50.1860">
    <property type="match status" value="2"/>
</dbReference>
<keyword evidence="2 3" id="KW-0413">Isomerase</keyword>
<evidence type="ECO:0000313" key="4">
    <source>
        <dbReference type="Proteomes" id="UP000425178"/>
    </source>
</evidence>
<dbReference type="InterPro" id="IPR015942">
    <property type="entry name" value="Asp/Glu/hydantoin_racemase"/>
</dbReference>
<dbReference type="SUPFAM" id="SSF53681">
    <property type="entry name" value="Aspartate/glutamate racemase"/>
    <property type="match status" value="2"/>
</dbReference>
<evidence type="ECO:0000256" key="1">
    <source>
        <dbReference type="ARBA" id="ARBA00007847"/>
    </source>
</evidence>
<dbReference type="PROSITE" id="PS00924">
    <property type="entry name" value="ASP_GLU_RACEMASE_2"/>
    <property type="match status" value="1"/>
</dbReference>
<evidence type="ECO:0000256" key="2">
    <source>
        <dbReference type="ARBA" id="ARBA00023235"/>
    </source>
</evidence>
<dbReference type="RefSeq" id="WP_156226619.1">
    <property type="nucleotide sequence ID" value="NZ_CP046453.1"/>
</dbReference>
<evidence type="ECO:0000313" key="3">
    <source>
        <dbReference type="EMBL" id="QGU03435.1"/>
    </source>
</evidence>
<organism evidence="3 4">
    <name type="scientific">Corynebacterium comes</name>
    <dbReference type="NCBI Taxonomy" id="2675218"/>
    <lineage>
        <taxon>Bacteria</taxon>
        <taxon>Bacillati</taxon>
        <taxon>Actinomycetota</taxon>
        <taxon>Actinomycetes</taxon>
        <taxon>Mycobacteriales</taxon>
        <taxon>Corynebacteriaceae</taxon>
        <taxon>Corynebacterium</taxon>
    </lineage>
</organism>
<dbReference type="PANTHER" id="PTHR21198">
    <property type="entry name" value="GLUTAMATE RACEMASE"/>
    <property type="match status" value="1"/>
</dbReference>
<dbReference type="InterPro" id="IPR033134">
    <property type="entry name" value="Asp/Glu_racemase_AS_2"/>
</dbReference>
<dbReference type="Proteomes" id="UP000425178">
    <property type="component" value="Chromosome"/>
</dbReference>
<sequence length="231" mass="25170">MKKLGLIGGTGPESTLIYYRRLHESVQKAAGETVIPPMTIENLSAFRVFEYLEQGDVEKLHDYLLAGINSLAAAGAEFAALSANTTHIVFDRLRESSPLPLISSIDSTRRAVAESGARSVALLGTRFTMVNDFLAGPLRQDGVHVAIPDDEEIAYIQEKIATELELGAVKAETRAGFLRIIDRLIADDAVELVILACTELPILFPPGTLPVPGLDTIDPHVEDLTREILRR</sequence>
<dbReference type="EC" id="5.1.1.-" evidence="3"/>
<dbReference type="GO" id="GO:0047661">
    <property type="term" value="F:amino-acid racemase activity"/>
    <property type="evidence" value="ECO:0007669"/>
    <property type="project" value="InterPro"/>
</dbReference>
<dbReference type="KEGG" id="ccoe:CETAM_00710"/>
<dbReference type="AlphaFoldDB" id="A0A6B8VWU4"/>
<protein>
    <submittedName>
        <fullName evidence="3">Amino-acid racemase</fullName>
        <ecNumber evidence="3">5.1.1.-</ecNumber>
    </submittedName>
</protein>
<keyword evidence="4" id="KW-1185">Reference proteome</keyword>
<gene>
    <name evidence="3" type="primary">racX</name>
    <name evidence="3" type="ORF">CETAM_00710</name>
</gene>
<accession>A0A6B8VWU4</accession>
<dbReference type="EMBL" id="CP046453">
    <property type="protein sequence ID" value="QGU03435.1"/>
    <property type="molecule type" value="Genomic_DNA"/>
</dbReference>
<comment type="similarity">
    <text evidence="1">Belongs to the aspartate/glutamate racemases family.</text>
</comment>
<name>A0A6B8VWU4_9CORY</name>
<dbReference type="Pfam" id="PF01177">
    <property type="entry name" value="Asp_Glu_race"/>
    <property type="match status" value="1"/>
</dbReference>
<dbReference type="InterPro" id="IPR004380">
    <property type="entry name" value="Asp_race"/>
</dbReference>
<proteinExistence type="inferred from homology"/>
<dbReference type="NCBIfam" id="TIGR00035">
    <property type="entry name" value="asp_race"/>
    <property type="match status" value="1"/>
</dbReference>
<reference evidence="3 4" key="1">
    <citation type="journal article" date="2021" name="Int. J. Syst. Evol. Microbiol.">
        <title>Classification of three corynebacterial strains isolated from a small paddock in North Rhine-Westphalia: proposal of &lt;i&gt;Corynebacterium kalinowskii&lt;/i&gt; sp. nov., &lt;i&gt;Corynebacterium comes&lt;/i&gt; sp. nov. and &lt;i&gt;Corynebacterium occultum&lt;/i&gt; sp. nov.</title>
        <authorList>
            <person name="Schaffert L."/>
            <person name="Ruwe M."/>
            <person name="Milse J."/>
            <person name="Hanuschka K."/>
            <person name="Ortseifen V."/>
            <person name="Droste J."/>
            <person name="Brandt D."/>
            <person name="Schl L."/>
            <person name="Kutter Y."/>
            <person name="Vinke S."/>
            <person name="Vieh P."/>
            <person name="Jacob L."/>
            <person name="L N.C."/>
            <person name="Schulte-Berndt E."/>
            <person name="Hain C."/>
            <person name="Linder M."/>
            <person name="Schmidt P."/>
            <person name="Wollenschl L."/>
            <person name="Luttermann T."/>
            <person name="Thieme E."/>
            <person name="Hassa J."/>
            <person name="Haak M."/>
            <person name="Wittchen M."/>
            <person name="Mentz A."/>
            <person name="Persicke M."/>
            <person name="Busche T."/>
            <person name="R C."/>
        </authorList>
    </citation>
    <scope>NUCLEOTIDE SEQUENCE [LARGE SCALE GENOMIC DNA]</scope>
    <source>
        <strain evidence="3 4">2019</strain>
    </source>
</reference>